<dbReference type="AlphaFoldDB" id="A0A7K1SXF8"/>
<comment type="caution">
    <text evidence="2">The sequence shown here is derived from an EMBL/GenBank/DDBJ whole genome shotgun (WGS) entry which is preliminary data.</text>
</comment>
<evidence type="ECO:0000313" key="3">
    <source>
        <dbReference type="Proteomes" id="UP000462014"/>
    </source>
</evidence>
<dbReference type="EMBL" id="WPIK01000008">
    <property type="protein sequence ID" value="MVN22002.1"/>
    <property type="molecule type" value="Genomic_DNA"/>
</dbReference>
<dbReference type="RefSeq" id="WP_157566844.1">
    <property type="nucleotide sequence ID" value="NZ_WPIK01000008.1"/>
</dbReference>
<name>A0A7K1SXF8_9SPHI</name>
<evidence type="ECO:0000256" key="1">
    <source>
        <dbReference type="SAM" id="SignalP"/>
    </source>
</evidence>
<proteinExistence type="predicted"/>
<accession>A0A7K1SXF8</accession>
<feature type="signal peptide" evidence="1">
    <location>
        <begin position="1"/>
        <end position="17"/>
    </location>
</feature>
<protein>
    <submittedName>
        <fullName evidence="2">Uncharacterized protein</fullName>
    </submittedName>
</protein>
<feature type="chain" id="PRO_5029685326" evidence="1">
    <location>
        <begin position="18"/>
        <end position="138"/>
    </location>
</feature>
<organism evidence="2 3">
    <name type="scientific">Mucilaginibacter arboris</name>
    <dbReference type="NCBI Taxonomy" id="2682090"/>
    <lineage>
        <taxon>Bacteria</taxon>
        <taxon>Pseudomonadati</taxon>
        <taxon>Bacteroidota</taxon>
        <taxon>Sphingobacteriia</taxon>
        <taxon>Sphingobacteriales</taxon>
        <taxon>Sphingobacteriaceae</taxon>
        <taxon>Mucilaginibacter</taxon>
    </lineage>
</organism>
<gene>
    <name evidence="2" type="ORF">GO621_10690</name>
</gene>
<sequence length="138" mass="15885">MKILSLILFLLPVFCFAQRPPDGSFNYSHVKQSSFDHNKMEFVKVSEFDKADVDITFNSTNITISDVRGRDFKIIGLRNKSDGTSYIYDYLLRDQLGKIYKLTATVPKAYPKDSPNVSFYFMPTKDGYFEKATSYSNN</sequence>
<dbReference type="Proteomes" id="UP000462014">
    <property type="component" value="Unassembled WGS sequence"/>
</dbReference>
<keyword evidence="1" id="KW-0732">Signal</keyword>
<keyword evidence="3" id="KW-1185">Reference proteome</keyword>
<reference evidence="2 3" key="1">
    <citation type="submission" date="2019-12" db="EMBL/GenBank/DDBJ databases">
        <title>Mucilaginibacter sp. HMF7410 genome sequencing and assembly.</title>
        <authorList>
            <person name="Kang H."/>
            <person name="Cha I."/>
            <person name="Kim H."/>
            <person name="Joh K."/>
        </authorList>
    </citation>
    <scope>NUCLEOTIDE SEQUENCE [LARGE SCALE GENOMIC DNA]</scope>
    <source>
        <strain evidence="2 3">HMF7410</strain>
    </source>
</reference>
<evidence type="ECO:0000313" key="2">
    <source>
        <dbReference type="EMBL" id="MVN22002.1"/>
    </source>
</evidence>